<evidence type="ECO:0000313" key="8">
    <source>
        <dbReference type="Proteomes" id="UP001286313"/>
    </source>
</evidence>
<feature type="region of interest" description="Disordered" evidence="5">
    <location>
        <begin position="139"/>
        <end position="310"/>
    </location>
</feature>
<evidence type="ECO:0000313" key="7">
    <source>
        <dbReference type="EMBL" id="KAK3887083.1"/>
    </source>
</evidence>
<evidence type="ECO:0000256" key="1">
    <source>
        <dbReference type="ARBA" id="ARBA00009375"/>
    </source>
</evidence>
<dbReference type="EMBL" id="JAWQEG010000653">
    <property type="protein sequence ID" value="KAK3887083.1"/>
    <property type="molecule type" value="Genomic_DNA"/>
</dbReference>
<dbReference type="InterPro" id="IPR020097">
    <property type="entry name" value="PsdUridine_synth_TruA_a/b_dom"/>
</dbReference>
<protein>
    <recommendedName>
        <fullName evidence="4">tRNA pseudouridine synthase</fullName>
        <ecNumber evidence="4">5.4.99.12</ecNumber>
    </recommendedName>
</protein>
<dbReference type="InterPro" id="IPR001406">
    <property type="entry name" value="PsdUridine_synth_TruA"/>
</dbReference>
<dbReference type="SUPFAM" id="SSF55120">
    <property type="entry name" value="Pseudouridine synthase"/>
    <property type="match status" value="1"/>
</dbReference>
<dbReference type="AlphaFoldDB" id="A0AAE1G5W0"/>
<dbReference type="Gene3D" id="3.30.70.660">
    <property type="entry name" value="Pseudouridine synthase I, catalytic domain, C-terminal subdomain"/>
    <property type="match status" value="1"/>
</dbReference>
<keyword evidence="2 4" id="KW-0819">tRNA processing</keyword>
<proteinExistence type="inferred from homology"/>
<dbReference type="GO" id="GO:0005737">
    <property type="term" value="C:cytoplasm"/>
    <property type="evidence" value="ECO:0007669"/>
    <property type="project" value="TreeGrafter"/>
</dbReference>
<comment type="catalytic activity">
    <reaction evidence="4">
        <text>uridine(38/39/40) in tRNA = pseudouridine(38/39/40) in tRNA</text>
        <dbReference type="Rhea" id="RHEA:22376"/>
        <dbReference type="Rhea" id="RHEA-COMP:10085"/>
        <dbReference type="Rhea" id="RHEA-COMP:10087"/>
        <dbReference type="ChEBI" id="CHEBI:65314"/>
        <dbReference type="ChEBI" id="CHEBI:65315"/>
        <dbReference type="EC" id="5.4.99.12"/>
    </reaction>
</comment>
<evidence type="ECO:0000256" key="4">
    <source>
        <dbReference type="RuleBase" id="RU003792"/>
    </source>
</evidence>
<dbReference type="PANTHER" id="PTHR11142">
    <property type="entry name" value="PSEUDOURIDYLATE SYNTHASE"/>
    <property type="match status" value="1"/>
</dbReference>
<accession>A0AAE1G5W0</accession>
<dbReference type="EC" id="5.4.99.12" evidence="4"/>
<dbReference type="GO" id="GO:0003723">
    <property type="term" value="F:RNA binding"/>
    <property type="evidence" value="ECO:0007669"/>
    <property type="project" value="InterPro"/>
</dbReference>
<gene>
    <name evidence="7" type="ORF">Pcinc_008847</name>
</gene>
<dbReference type="Pfam" id="PF01416">
    <property type="entry name" value="PseudoU_synth_1"/>
    <property type="match status" value="1"/>
</dbReference>
<dbReference type="InterPro" id="IPR020095">
    <property type="entry name" value="PsdUridine_synth_TruA_C"/>
</dbReference>
<evidence type="ECO:0000256" key="5">
    <source>
        <dbReference type="SAM" id="MobiDB-lite"/>
    </source>
</evidence>
<feature type="compositionally biased region" description="Polar residues" evidence="5">
    <location>
        <begin position="152"/>
        <end position="164"/>
    </location>
</feature>
<keyword evidence="8" id="KW-1185">Reference proteome</keyword>
<dbReference type="GO" id="GO:0005634">
    <property type="term" value="C:nucleus"/>
    <property type="evidence" value="ECO:0007669"/>
    <property type="project" value="TreeGrafter"/>
</dbReference>
<feature type="compositionally biased region" description="Low complexity" evidence="5">
    <location>
        <begin position="142"/>
        <end position="151"/>
    </location>
</feature>
<evidence type="ECO:0000259" key="6">
    <source>
        <dbReference type="Pfam" id="PF01416"/>
    </source>
</evidence>
<keyword evidence="3 4" id="KW-0413">Isomerase</keyword>
<dbReference type="PANTHER" id="PTHR11142:SF5">
    <property type="entry name" value="TRNA PSEUDOURIDINE(38_39) SYNTHASE"/>
    <property type="match status" value="1"/>
</dbReference>
<sequence>MCVATIEGEAFPVHQIRCIMAVLLMVGEGKESPHVVAQLLNVNKHPRKPQYTMASEVPLNLYGSCFDGVSWGGKPQYTMASEVPLNLYGSCFDGVSWRWDDLELYLNISHFQHLWTQQAIRASMISRMLWDLEHRYQHSHPHTTTTPTPVTNITRRQQVIGTRETTNEVEIGKEEGQAVKEKDEDGDQLREAKRGKVNREKTVDDNGDQQKETKRGKVNREKTVDDDRDQQGKGNREKTVDDNGDQQKETKQENVNTERDQQKETKQENVNTERDQQKETKQGKLNREKTVDGCQKVTQATTPPPPPPLPLPQHQIECLFLGAKRKVHQPLLSRLTCESLETRVQHYVKRQRLGPEVLLKLTSGTTTTTSSNKEGND</sequence>
<evidence type="ECO:0000256" key="2">
    <source>
        <dbReference type="ARBA" id="ARBA00022694"/>
    </source>
</evidence>
<name>A0AAE1G5W0_PETCI</name>
<dbReference type="GO" id="GO:1990481">
    <property type="term" value="P:mRNA pseudouridine synthesis"/>
    <property type="evidence" value="ECO:0007669"/>
    <property type="project" value="TreeGrafter"/>
</dbReference>
<comment type="caution">
    <text evidence="7">The sequence shown here is derived from an EMBL/GenBank/DDBJ whole genome shotgun (WGS) entry which is preliminary data.</text>
</comment>
<dbReference type="GO" id="GO:0160147">
    <property type="term" value="F:tRNA pseudouridine(38-40) synthase activity"/>
    <property type="evidence" value="ECO:0007669"/>
    <property type="project" value="UniProtKB-EC"/>
</dbReference>
<dbReference type="InterPro" id="IPR020103">
    <property type="entry name" value="PsdUridine_synth_cat_dom_sf"/>
</dbReference>
<reference evidence="7" key="1">
    <citation type="submission" date="2023-10" db="EMBL/GenBank/DDBJ databases">
        <title>Genome assemblies of two species of porcelain crab, Petrolisthes cinctipes and Petrolisthes manimaculis (Anomura: Porcellanidae).</title>
        <authorList>
            <person name="Angst P."/>
        </authorList>
    </citation>
    <scope>NUCLEOTIDE SEQUENCE</scope>
    <source>
        <strain evidence="7">PB745_01</strain>
        <tissue evidence="7">Gill</tissue>
    </source>
</reference>
<feature type="compositionally biased region" description="Basic and acidic residues" evidence="5">
    <location>
        <begin position="170"/>
        <end position="291"/>
    </location>
</feature>
<evidence type="ECO:0000256" key="3">
    <source>
        <dbReference type="ARBA" id="ARBA00023235"/>
    </source>
</evidence>
<comment type="similarity">
    <text evidence="1 4">Belongs to the tRNA pseudouridine synthase TruA family.</text>
</comment>
<feature type="domain" description="Pseudouridine synthase I TruA alpha/beta" evidence="6">
    <location>
        <begin position="3"/>
        <end position="67"/>
    </location>
</feature>
<organism evidence="7 8">
    <name type="scientific">Petrolisthes cinctipes</name>
    <name type="common">Flat porcelain crab</name>
    <dbReference type="NCBI Taxonomy" id="88211"/>
    <lineage>
        <taxon>Eukaryota</taxon>
        <taxon>Metazoa</taxon>
        <taxon>Ecdysozoa</taxon>
        <taxon>Arthropoda</taxon>
        <taxon>Crustacea</taxon>
        <taxon>Multicrustacea</taxon>
        <taxon>Malacostraca</taxon>
        <taxon>Eumalacostraca</taxon>
        <taxon>Eucarida</taxon>
        <taxon>Decapoda</taxon>
        <taxon>Pleocyemata</taxon>
        <taxon>Anomura</taxon>
        <taxon>Galatheoidea</taxon>
        <taxon>Porcellanidae</taxon>
        <taxon>Petrolisthes</taxon>
    </lineage>
</organism>
<dbReference type="GO" id="GO:0031119">
    <property type="term" value="P:tRNA pseudouridine synthesis"/>
    <property type="evidence" value="ECO:0007669"/>
    <property type="project" value="TreeGrafter"/>
</dbReference>
<dbReference type="Proteomes" id="UP001286313">
    <property type="component" value="Unassembled WGS sequence"/>
</dbReference>